<protein>
    <recommendedName>
        <fullName evidence="7">DEAD-box RNA helicase Q domain-containing protein</fullName>
    </recommendedName>
</protein>
<keyword evidence="4" id="KW-0067">ATP-binding</keyword>
<dbReference type="Proteomes" id="UP001054889">
    <property type="component" value="Unassembled WGS sequence"/>
</dbReference>
<dbReference type="Gene3D" id="3.40.50.300">
    <property type="entry name" value="P-loop containing nucleotide triphosphate hydrolases"/>
    <property type="match status" value="1"/>
</dbReference>
<keyword evidence="1" id="KW-0547">Nucleotide-binding</keyword>
<sequence length="209" mass="23121">MAAAALASSTATDTAALSDNEDAYDEYVPIAKRRAMEAERHHQFCNAKPIPSSAATTLPPPHQPDQTSAPGTGTKPSLLITAMQLNRASTELTPTEQLIQEEKDMIDHLSERKPLMSVRDIARGVVYSNPIETGWKPPLRLRRMPRAKADALRRRWHILVDNDDVPPPVRDFRDLHLLDPVLRALCDRGISQPTPIQVQGCPSRSLAVT</sequence>
<feature type="domain" description="DEAD-box RNA helicase Q" evidence="7">
    <location>
        <begin position="170"/>
        <end position="198"/>
    </location>
</feature>
<organism evidence="8 9">
    <name type="scientific">Eleusine coracana subsp. coracana</name>
    <dbReference type="NCBI Taxonomy" id="191504"/>
    <lineage>
        <taxon>Eukaryota</taxon>
        <taxon>Viridiplantae</taxon>
        <taxon>Streptophyta</taxon>
        <taxon>Embryophyta</taxon>
        <taxon>Tracheophyta</taxon>
        <taxon>Spermatophyta</taxon>
        <taxon>Magnoliopsida</taxon>
        <taxon>Liliopsida</taxon>
        <taxon>Poales</taxon>
        <taxon>Poaceae</taxon>
        <taxon>PACMAD clade</taxon>
        <taxon>Chloridoideae</taxon>
        <taxon>Cynodonteae</taxon>
        <taxon>Eleusininae</taxon>
        <taxon>Eleusine</taxon>
    </lineage>
</organism>
<accession>A0AAV5EZS3</accession>
<dbReference type="GO" id="GO:0005524">
    <property type="term" value="F:ATP binding"/>
    <property type="evidence" value="ECO:0007669"/>
    <property type="project" value="UniProtKB-KW"/>
</dbReference>
<evidence type="ECO:0000313" key="9">
    <source>
        <dbReference type="Proteomes" id="UP001054889"/>
    </source>
</evidence>
<evidence type="ECO:0000256" key="2">
    <source>
        <dbReference type="ARBA" id="ARBA00022801"/>
    </source>
</evidence>
<dbReference type="PROSITE" id="PS51195">
    <property type="entry name" value="Q_MOTIF"/>
    <property type="match status" value="1"/>
</dbReference>
<keyword evidence="3" id="KW-0347">Helicase</keyword>
<feature type="compositionally biased region" description="Polar residues" evidence="6">
    <location>
        <begin position="64"/>
        <end position="75"/>
    </location>
</feature>
<dbReference type="SUPFAM" id="SSF52540">
    <property type="entry name" value="P-loop containing nucleoside triphosphate hydrolases"/>
    <property type="match status" value="1"/>
</dbReference>
<dbReference type="InterPro" id="IPR014014">
    <property type="entry name" value="RNA_helicase_DEAD_Q_motif"/>
</dbReference>
<dbReference type="GO" id="GO:0016787">
    <property type="term" value="F:hydrolase activity"/>
    <property type="evidence" value="ECO:0007669"/>
    <property type="project" value="UniProtKB-KW"/>
</dbReference>
<evidence type="ECO:0000259" key="7">
    <source>
        <dbReference type="PROSITE" id="PS51195"/>
    </source>
</evidence>
<reference evidence="8" key="2">
    <citation type="submission" date="2021-12" db="EMBL/GenBank/DDBJ databases">
        <title>Resequencing data analysis of finger millet.</title>
        <authorList>
            <person name="Hatakeyama M."/>
            <person name="Aluri S."/>
            <person name="Balachadran M.T."/>
            <person name="Sivarajan S.R."/>
            <person name="Poveda L."/>
            <person name="Shimizu-Inatsugi R."/>
            <person name="Schlapbach R."/>
            <person name="Sreeman S.M."/>
            <person name="Shimizu K.K."/>
        </authorList>
    </citation>
    <scope>NUCLEOTIDE SEQUENCE</scope>
</reference>
<dbReference type="InterPro" id="IPR027417">
    <property type="entry name" value="P-loop_NTPase"/>
</dbReference>
<dbReference type="AlphaFoldDB" id="A0AAV5EZS3"/>
<proteinExistence type="predicted"/>
<evidence type="ECO:0000256" key="5">
    <source>
        <dbReference type="PROSITE-ProRule" id="PRU00552"/>
    </source>
</evidence>
<keyword evidence="9" id="KW-1185">Reference proteome</keyword>
<evidence type="ECO:0000256" key="6">
    <source>
        <dbReference type="SAM" id="MobiDB-lite"/>
    </source>
</evidence>
<evidence type="ECO:0000256" key="4">
    <source>
        <dbReference type="ARBA" id="ARBA00022840"/>
    </source>
</evidence>
<reference evidence="8" key="1">
    <citation type="journal article" date="2018" name="DNA Res.">
        <title>Multiple hybrid de novo genome assembly of finger millet, an orphan allotetraploid crop.</title>
        <authorList>
            <person name="Hatakeyama M."/>
            <person name="Aluri S."/>
            <person name="Balachadran M.T."/>
            <person name="Sivarajan S.R."/>
            <person name="Patrignani A."/>
            <person name="Gruter S."/>
            <person name="Poveda L."/>
            <person name="Shimizu-Inatsugi R."/>
            <person name="Baeten J."/>
            <person name="Francoijs K.J."/>
            <person name="Nataraja K.N."/>
            <person name="Reddy Y.A.N."/>
            <person name="Phadnis S."/>
            <person name="Ravikumar R.L."/>
            <person name="Schlapbach R."/>
            <person name="Sreeman S.M."/>
            <person name="Shimizu K.K."/>
        </authorList>
    </citation>
    <scope>NUCLEOTIDE SEQUENCE</scope>
</reference>
<comment type="caution">
    <text evidence="8">The sequence shown here is derived from an EMBL/GenBank/DDBJ whole genome shotgun (WGS) entry which is preliminary data.</text>
</comment>
<evidence type="ECO:0000256" key="3">
    <source>
        <dbReference type="ARBA" id="ARBA00022806"/>
    </source>
</evidence>
<name>A0AAV5EZS3_ELECO</name>
<evidence type="ECO:0000256" key="1">
    <source>
        <dbReference type="ARBA" id="ARBA00022741"/>
    </source>
</evidence>
<feature type="region of interest" description="Disordered" evidence="6">
    <location>
        <begin position="49"/>
        <end position="75"/>
    </location>
</feature>
<evidence type="ECO:0000313" key="8">
    <source>
        <dbReference type="EMBL" id="GJN28032.1"/>
    </source>
</evidence>
<dbReference type="EMBL" id="BQKI01000080">
    <property type="protein sequence ID" value="GJN28032.1"/>
    <property type="molecule type" value="Genomic_DNA"/>
</dbReference>
<feature type="short sequence motif" description="Q motif" evidence="5">
    <location>
        <begin position="170"/>
        <end position="198"/>
    </location>
</feature>
<dbReference type="GO" id="GO:0003724">
    <property type="term" value="F:RNA helicase activity"/>
    <property type="evidence" value="ECO:0007669"/>
    <property type="project" value="InterPro"/>
</dbReference>
<gene>
    <name evidence="8" type="primary">gb16113</name>
    <name evidence="8" type="ORF">PR202_gb16113</name>
</gene>
<keyword evidence="2" id="KW-0378">Hydrolase</keyword>